<dbReference type="Proteomes" id="UP000501568">
    <property type="component" value="Chromosome"/>
</dbReference>
<dbReference type="InterPro" id="IPR041649">
    <property type="entry name" value="NepR"/>
</dbReference>
<feature type="domain" description="Anti-sigma factor NepR" evidence="2">
    <location>
        <begin position="19"/>
        <end position="48"/>
    </location>
</feature>
<proteinExistence type="predicted"/>
<dbReference type="KEGG" id="spzr:G5C33_08565"/>
<dbReference type="EMBL" id="CP049109">
    <property type="protein sequence ID" value="QIG81856.1"/>
    <property type="molecule type" value="Genomic_DNA"/>
</dbReference>
<gene>
    <name evidence="3" type="ORF">G5C33_08565</name>
</gene>
<feature type="region of interest" description="Disordered" evidence="1">
    <location>
        <begin position="1"/>
        <end position="25"/>
    </location>
</feature>
<evidence type="ECO:0000256" key="1">
    <source>
        <dbReference type="SAM" id="MobiDB-lite"/>
    </source>
</evidence>
<protein>
    <recommendedName>
        <fullName evidence="2">Anti-sigma factor NepR domain-containing protein</fullName>
    </recommendedName>
</protein>
<sequence length="49" mass="5407">MGQHPPSEKNGEGKHRDDRDVGDALRKAYDDTVGEAIPDSMLDLLKKLS</sequence>
<name>A0A6G6YB96_9SPHN</name>
<dbReference type="AlphaFoldDB" id="A0A6G6YB96"/>
<evidence type="ECO:0000313" key="4">
    <source>
        <dbReference type="Proteomes" id="UP000501568"/>
    </source>
</evidence>
<keyword evidence="4" id="KW-1185">Reference proteome</keyword>
<reference evidence="3 4" key="1">
    <citation type="submission" date="2020-02" db="EMBL/GenBank/DDBJ databases">
        <authorList>
            <person name="Zheng R.K."/>
            <person name="Sun C.M."/>
        </authorList>
    </citation>
    <scope>NUCLEOTIDE SEQUENCE [LARGE SCALE GENOMIC DNA]</scope>
    <source>
        <strain evidence="4">zrk23</strain>
    </source>
</reference>
<organism evidence="3 4">
    <name type="scientific">Stakelama tenebrarum</name>
    <dbReference type="NCBI Taxonomy" id="2711215"/>
    <lineage>
        <taxon>Bacteria</taxon>
        <taxon>Pseudomonadati</taxon>
        <taxon>Pseudomonadota</taxon>
        <taxon>Alphaproteobacteria</taxon>
        <taxon>Sphingomonadales</taxon>
        <taxon>Sphingomonadaceae</taxon>
        <taxon>Stakelama</taxon>
    </lineage>
</organism>
<evidence type="ECO:0000259" key="2">
    <source>
        <dbReference type="Pfam" id="PF18557"/>
    </source>
</evidence>
<accession>A0A6G6YB96</accession>
<dbReference type="Pfam" id="PF18557">
    <property type="entry name" value="NepR"/>
    <property type="match status" value="1"/>
</dbReference>
<evidence type="ECO:0000313" key="3">
    <source>
        <dbReference type="EMBL" id="QIG81856.1"/>
    </source>
</evidence>